<dbReference type="SUPFAM" id="SSF52402">
    <property type="entry name" value="Adenine nucleotide alpha hydrolases-like"/>
    <property type="match status" value="1"/>
</dbReference>
<gene>
    <name evidence="2" type="ORF">SAMN02745124_01929</name>
</gene>
<sequence length="295" mass="32223">MAKHFLVTISNDVDNLFGVQFLCLFFQAMAQCQVTLFHICRLDAPDMKAELLKMWDGPSDGIEGYVSIGARNSLDQATRLLQDRRMHVDQMITKTVAERGGKVRDILAEGSRGLYDAIVLGHRASYTLQWLVERPADEIAQALIRDNTCTLPLWICPRIDPQRRGVLVCLDGSEHAYRAVDHVGYILAGQVHQPVTLLQVTSVLGSGDEAVFDRAVGILHRHGIENERIERRAVWGLSVAGTILSEAEKGGYAAVAVGFGGSGAAGGETSSFRLLGGTTSRLICKNESTSLWCCP</sequence>
<evidence type="ECO:0000259" key="1">
    <source>
        <dbReference type="Pfam" id="PF00582"/>
    </source>
</evidence>
<dbReference type="EMBL" id="FQXS01000009">
    <property type="protein sequence ID" value="SHH78907.1"/>
    <property type="molecule type" value="Genomic_DNA"/>
</dbReference>
<reference evidence="2 3" key="1">
    <citation type="submission" date="2016-11" db="EMBL/GenBank/DDBJ databases">
        <authorList>
            <person name="Jaros S."/>
            <person name="Januszkiewicz K."/>
            <person name="Wedrychowicz H."/>
        </authorList>
    </citation>
    <scope>NUCLEOTIDE SEQUENCE [LARGE SCALE GENOMIC DNA]</scope>
    <source>
        <strain evidence="2 3">DSM 9705</strain>
    </source>
</reference>
<evidence type="ECO:0000313" key="3">
    <source>
        <dbReference type="Proteomes" id="UP000184139"/>
    </source>
</evidence>
<dbReference type="Gene3D" id="3.40.50.12370">
    <property type="match status" value="1"/>
</dbReference>
<keyword evidence="3" id="KW-1185">Reference proteome</keyword>
<dbReference type="STRING" id="1121409.SAMN02745124_01929"/>
<dbReference type="AlphaFoldDB" id="A0A1M5VUM6"/>
<organism evidence="2 3">
    <name type="scientific">Desulfofustis glycolicus DSM 9705</name>
    <dbReference type="NCBI Taxonomy" id="1121409"/>
    <lineage>
        <taxon>Bacteria</taxon>
        <taxon>Pseudomonadati</taxon>
        <taxon>Thermodesulfobacteriota</taxon>
        <taxon>Desulfobulbia</taxon>
        <taxon>Desulfobulbales</taxon>
        <taxon>Desulfocapsaceae</taxon>
        <taxon>Desulfofustis</taxon>
    </lineage>
</organism>
<proteinExistence type="predicted"/>
<dbReference type="OrthoDB" id="5430193at2"/>
<dbReference type="Pfam" id="PF00582">
    <property type="entry name" value="Usp"/>
    <property type="match status" value="1"/>
</dbReference>
<feature type="domain" description="UspA" evidence="1">
    <location>
        <begin position="165"/>
        <end position="265"/>
    </location>
</feature>
<dbReference type="RefSeq" id="WP_073375549.1">
    <property type="nucleotide sequence ID" value="NZ_FQXS01000009.1"/>
</dbReference>
<dbReference type="Proteomes" id="UP000184139">
    <property type="component" value="Unassembled WGS sequence"/>
</dbReference>
<protein>
    <submittedName>
        <fullName evidence="2">Universal stress protein family protein</fullName>
    </submittedName>
</protein>
<evidence type="ECO:0000313" key="2">
    <source>
        <dbReference type="EMBL" id="SHH78907.1"/>
    </source>
</evidence>
<dbReference type="InterPro" id="IPR006016">
    <property type="entry name" value="UspA"/>
</dbReference>
<accession>A0A1M5VUM6</accession>
<name>A0A1M5VUM6_9BACT</name>